<dbReference type="RefSeq" id="WP_167082654.1">
    <property type="nucleotide sequence ID" value="NZ_BAAADC010000001.1"/>
</dbReference>
<organism evidence="2 3">
    <name type="scientific">Rhizomicrobium palustre</name>
    <dbReference type="NCBI Taxonomy" id="189966"/>
    <lineage>
        <taxon>Bacteria</taxon>
        <taxon>Pseudomonadati</taxon>
        <taxon>Pseudomonadota</taxon>
        <taxon>Alphaproteobacteria</taxon>
        <taxon>Micropepsales</taxon>
        <taxon>Micropepsaceae</taxon>
        <taxon>Rhizomicrobium</taxon>
    </lineage>
</organism>
<proteinExistence type="predicted"/>
<reference evidence="2 3" key="1">
    <citation type="submission" date="2020-03" db="EMBL/GenBank/DDBJ databases">
        <title>Genomic Encyclopedia of Type Strains, Phase IV (KMG-IV): sequencing the most valuable type-strain genomes for metagenomic binning, comparative biology and taxonomic classification.</title>
        <authorList>
            <person name="Goeker M."/>
        </authorList>
    </citation>
    <scope>NUCLEOTIDE SEQUENCE [LARGE SCALE GENOMIC DNA]</scope>
    <source>
        <strain evidence="2 3">DSM 19867</strain>
    </source>
</reference>
<dbReference type="AlphaFoldDB" id="A0A846MZU9"/>
<comment type="caution">
    <text evidence="2">The sequence shown here is derived from an EMBL/GenBank/DDBJ whole genome shotgun (WGS) entry which is preliminary data.</text>
</comment>
<dbReference type="Gene3D" id="2.60.40.1880">
    <property type="entry name" value="Invasion associated locus B (IalB) protein"/>
    <property type="match status" value="1"/>
</dbReference>
<evidence type="ECO:0000313" key="2">
    <source>
        <dbReference type="EMBL" id="NIK88480.1"/>
    </source>
</evidence>
<dbReference type="InterPro" id="IPR010642">
    <property type="entry name" value="Invasion_prot_B"/>
</dbReference>
<keyword evidence="3" id="KW-1185">Reference proteome</keyword>
<evidence type="ECO:0000313" key="3">
    <source>
        <dbReference type="Proteomes" id="UP000570514"/>
    </source>
</evidence>
<dbReference type="Pfam" id="PF06776">
    <property type="entry name" value="IalB"/>
    <property type="match status" value="1"/>
</dbReference>
<dbReference type="Proteomes" id="UP000570514">
    <property type="component" value="Unassembled WGS sequence"/>
</dbReference>
<keyword evidence="1" id="KW-1133">Transmembrane helix</keyword>
<accession>A0A846MZU9</accession>
<dbReference type="EMBL" id="JAASRM010000001">
    <property type="protein sequence ID" value="NIK88480.1"/>
    <property type="molecule type" value="Genomic_DNA"/>
</dbReference>
<dbReference type="InterPro" id="IPR038696">
    <property type="entry name" value="IalB_sf"/>
</dbReference>
<sequence length="208" mass="22234">MSELSPPPTRTSFVGGLPPIAKQAAIGAGIFVVAALLGWVGRGVLAGAPDVPSMLVYQDWRLSCPARKDKDANCRMSQDIIDSKSGQSVASLVLFKEVAKDTKKESTVLAVNVPLGVLLEPGVGLKFGNDLKTYPYKTCLEGGCLATVPADEALIKSVATTDDAAISVARLDGKTVQLPFSTKGFADARKAFKNFEAKRSSWFWRLWS</sequence>
<evidence type="ECO:0000256" key="1">
    <source>
        <dbReference type="SAM" id="Phobius"/>
    </source>
</evidence>
<gene>
    <name evidence="2" type="ORF">FHS83_001798</name>
</gene>
<name>A0A846MZU9_9PROT</name>
<keyword evidence="1" id="KW-0472">Membrane</keyword>
<keyword evidence="1" id="KW-0812">Transmembrane</keyword>
<protein>
    <submittedName>
        <fullName evidence="2">Invasion protein IalB</fullName>
    </submittedName>
</protein>
<feature type="transmembrane region" description="Helical" evidence="1">
    <location>
        <begin position="20"/>
        <end position="40"/>
    </location>
</feature>